<gene>
    <name evidence="1" type="ORF">E2C06_35555</name>
</gene>
<dbReference type="RefSeq" id="WP_133293256.1">
    <property type="nucleotide sequence ID" value="NZ_SMSJ01000192.1"/>
</dbReference>
<name>A0A4R5Q4K5_9PROT</name>
<evidence type="ECO:0000313" key="1">
    <source>
        <dbReference type="EMBL" id="TDH57884.1"/>
    </source>
</evidence>
<accession>A0A4R5Q4K5</accession>
<dbReference type="OrthoDB" id="7283818at2"/>
<organism evidence="1 2">
    <name type="scientific">Dankookia rubra</name>
    <dbReference type="NCBI Taxonomy" id="1442381"/>
    <lineage>
        <taxon>Bacteria</taxon>
        <taxon>Pseudomonadati</taxon>
        <taxon>Pseudomonadota</taxon>
        <taxon>Alphaproteobacteria</taxon>
        <taxon>Acetobacterales</taxon>
        <taxon>Roseomonadaceae</taxon>
        <taxon>Dankookia</taxon>
    </lineage>
</organism>
<sequence>MAVLLRRMQAYLRDPYDFTASRIADEAGFEECLGRAAALGTQIAALGGAPTASLAERERTRGLILESLMTKHRVAAVGAKGAAQAGRG</sequence>
<dbReference type="Proteomes" id="UP000295096">
    <property type="component" value="Unassembled WGS sequence"/>
</dbReference>
<protein>
    <submittedName>
        <fullName evidence="1">Uncharacterized protein</fullName>
    </submittedName>
</protein>
<evidence type="ECO:0000313" key="2">
    <source>
        <dbReference type="Proteomes" id="UP000295096"/>
    </source>
</evidence>
<dbReference type="EMBL" id="SMSJ01000192">
    <property type="protein sequence ID" value="TDH57884.1"/>
    <property type="molecule type" value="Genomic_DNA"/>
</dbReference>
<reference evidence="1 2" key="1">
    <citation type="journal article" date="2016" name="J. Microbiol.">
        <title>Dankookia rubra gen. nov., sp. nov., an alphaproteobacterium isolated from sediment of a shallow stream.</title>
        <authorList>
            <person name="Kim W.H."/>
            <person name="Kim D.H."/>
            <person name="Kang K."/>
            <person name="Ahn T.Y."/>
        </authorList>
    </citation>
    <scope>NUCLEOTIDE SEQUENCE [LARGE SCALE GENOMIC DNA]</scope>
    <source>
        <strain evidence="1 2">JCM30602</strain>
    </source>
</reference>
<dbReference type="AlphaFoldDB" id="A0A4R5Q4K5"/>
<comment type="caution">
    <text evidence="1">The sequence shown here is derived from an EMBL/GenBank/DDBJ whole genome shotgun (WGS) entry which is preliminary data.</text>
</comment>
<proteinExistence type="predicted"/>
<keyword evidence="2" id="KW-1185">Reference proteome</keyword>